<evidence type="ECO:0000256" key="4">
    <source>
        <dbReference type="SAM" id="Coils"/>
    </source>
</evidence>
<evidence type="ECO:0000256" key="3">
    <source>
        <dbReference type="ARBA" id="ARBA00022786"/>
    </source>
</evidence>
<feature type="domain" description="Right handed beta helix" evidence="6">
    <location>
        <begin position="892"/>
        <end position="1045"/>
    </location>
</feature>
<evidence type="ECO:0000313" key="8">
    <source>
        <dbReference type="Proteomes" id="UP000274033"/>
    </source>
</evidence>
<dbReference type="InterPro" id="IPR006626">
    <property type="entry name" value="PbH1"/>
</dbReference>
<keyword evidence="4" id="KW-0175">Coiled coil</keyword>
<evidence type="ECO:0000313" key="7">
    <source>
        <dbReference type="EMBL" id="RQW73310.1"/>
    </source>
</evidence>
<dbReference type="SUPFAM" id="SSF52540">
    <property type="entry name" value="P-loop containing nucleoside triphosphate hydrolases"/>
    <property type="match status" value="1"/>
</dbReference>
<comment type="caution">
    <text evidence="7">The sequence shown here is derived from an EMBL/GenBank/DDBJ whole genome shotgun (WGS) entry which is preliminary data.</text>
</comment>
<evidence type="ECO:0008006" key="9">
    <source>
        <dbReference type="Google" id="ProtNLM"/>
    </source>
</evidence>
<dbReference type="InterPro" id="IPR011050">
    <property type="entry name" value="Pectin_lyase_fold/virulence"/>
</dbReference>
<dbReference type="InterPro" id="IPR022441">
    <property type="entry name" value="Para_beta_helix_rpt-2"/>
</dbReference>
<dbReference type="Gene3D" id="3.40.50.300">
    <property type="entry name" value="P-loop containing nucleotide triphosphate hydrolases"/>
    <property type="match status" value="1"/>
</dbReference>
<dbReference type="OrthoDB" id="9816479at2"/>
<organism evidence="7 8">
    <name type="scientific">Lysinibacillus composti</name>
    <dbReference type="NCBI Taxonomy" id="720633"/>
    <lineage>
        <taxon>Bacteria</taxon>
        <taxon>Bacillati</taxon>
        <taxon>Bacillota</taxon>
        <taxon>Bacilli</taxon>
        <taxon>Bacillales</taxon>
        <taxon>Bacillaceae</taxon>
        <taxon>Lysinibacillus</taxon>
    </lineage>
</organism>
<dbReference type="Gene3D" id="2.160.20.10">
    <property type="entry name" value="Single-stranded right-handed beta-helix, Pectin lyase-like"/>
    <property type="match status" value="2"/>
</dbReference>
<feature type="domain" description="Dynamin N-terminal" evidence="5">
    <location>
        <begin position="50"/>
        <end position="227"/>
    </location>
</feature>
<dbReference type="InterPro" id="IPR012334">
    <property type="entry name" value="Pectin_lyas_fold"/>
</dbReference>
<keyword evidence="8" id="KW-1185">Reference proteome</keyword>
<dbReference type="NCBIfam" id="TIGR03804">
    <property type="entry name" value="para_beta_helix"/>
    <property type="match status" value="1"/>
</dbReference>
<proteinExistence type="predicted"/>
<reference evidence="7 8" key="1">
    <citation type="journal article" date="2013" name="J. Microbiol.">
        <title>Lysinibacillus chungkukjangi sp. nov., isolated from Chungkukjang, Korean fermented soybean food.</title>
        <authorList>
            <person name="Kim S.J."/>
            <person name="Jang Y.H."/>
            <person name="Hamada M."/>
            <person name="Ahn J.H."/>
            <person name="Weon H.Y."/>
            <person name="Suzuki K."/>
            <person name="Whang K.S."/>
            <person name="Kwon S.W."/>
        </authorList>
    </citation>
    <scope>NUCLEOTIDE SEQUENCE [LARGE SCALE GENOMIC DNA]</scope>
    <source>
        <strain evidence="7 8">MCCC 1A12701</strain>
    </source>
</reference>
<gene>
    <name evidence="7" type="ORF">EBB45_17310</name>
</gene>
<dbReference type="PANTHER" id="PTHR22990:SF15">
    <property type="entry name" value="F-BOX ONLY PROTEIN 10"/>
    <property type="match status" value="1"/>
</dbReference>
<dbReference type="Pfam" id="PF00350">
    <property type="entry name" value="Dynamin_N"/>
    <property type="match status" value="1"/>
</dbReference>
<evidence type="ECO:0000256" key="2">
    <source>
        <dbReference type="ARBA" id="ARBA00022737"/>
    </source>
</evidence>
<dbReference type="SMART" id="SM00710">
    <property type="entry name" value="PbH1"/>
    <property type="match status" value="12"/>
</dbReference>
<evidence type="ECO:0000259" key="5">
    <source>
        <dbReference type="Pfam" id="PF00350"/>
    </source>
</evidence>
<dbReference type="InterPro" id="IPR039448">
    <property type="entry name" value="Beta_helix"/>
</dbReference>
<keyword evidence="2" id="KW-0677">Repeat</keyword>
<protein>
    <recommendedName>
        <fullName evidence="9">GTP-binding protein</fullName>
    </recommendedName>
</protein>
<dbReference type="Pfam" id="PF13229">
    <property type="entry name" value="Beta_helix"/>
    <property type="match status" value="1"/>
</dbReference>
<dbReference type="EMBL" id="RRCT01000023">
    <property type="protein sequence ID" value="RQW73310.1"/>
    <property type="molecule type" value="Genomic_DNA"/>
</dbReference>
<dbReference type="InterPro" id="IPR045063">
    <property type="entry name" value="Dynamin_N"/>
</dbReference>
<evidence type="ECO:0000256" key="1">
    <source>
        <dbReference type="ARBA" id="ARBA00004906"/>
    </source>
</evidence>
<keyword evidence="3" id="KW-0833">Ubl conjugation pathway</keyword>
<accession>A0A3N9U9T3</accession>
<dbReference type="Proteomes" id="UP000274033">
    <property type="component" value="Unassembled WGS sequence"/>
</dbReference>
<evidence type="ECO:0000259" key="6">
    <source>
        <dbReference type="Pfam" id="PF13229"/>
    </source>
</evidence>
<name>A0A3N9U9T3_9BACI</name>
<dbReference type="AlphaFoldDB" id="A0A3N9U9T3"/>
<comment type="pathway">
    <text evidence="1">Protein modification; protein ubiquitination.</text>
</comment>
<dbReference type="SUPFAM" id="SSF51126">
    <property type="entry name" value="Pectin lyase-like"/>
    <property type="match status" value="2"/>
</dbReference>
<feature type="coiled-coil region" evidence="4">
    <location>
        <begin position="350"/>
        <end position="391"/>
    </location>
</feature>
<dbReference type="InterPro" id="IPR027417">
    <property type="entry name" value="P-loop_NTPase"/>
</dbReference>
<dbReference type="RefSeq" id="WP_124766604.1">
    <property type="nucleotide sequence ID" value="NZ_JAFBDY010000021.1"/>
</dbReference>
<sequence length="1145" mass="130405">MNLKNIKAFTNEIEGLLEEYKKKLPKLETIQSHRIHEIQKNFTKSQYVLTVVGSSNSGKSTFINALLGDDLLPTNEELACSLTTTDIVFGDESNQLAKLYENGQKQWVEGESLAEIFHHEVKASQQQDELNFRYQLTRKLYSLQDHQTNQERDFVLVDTPDIHEMEGLNVKKEDILKVFNDVIQRTDSLVYILNFQNYKSDKNLEILNSIREVRPDLLNHLTVVVNQIDRMTPEDGHLPDQLNDVSNALISWGVPDHTLYPISAIKALGARLIESQSPQLASHAQTLEPFLPEVDEEVEGKLVKGRIALEDAADLLLKDSGILQVEKDIITPVFHHISEKDQEIMKSSLQTGVEEVSDQVNEEMNQLQQKMDEKHKEIQHIESEKGKLKQLIEHHFDIQIELQNVFKSEIKKWAANENLTPFSKEIEPFPYNLRVINFDTMESAIEAGEQQLKKWILEETEQFLRQAHQHYHVRIQSKSSEHDFFHDMNRLAAMSLQHLNKTLVEFTNHLKGIRFIDEHVNIPSPEMIEKPYKLANLDQYLSYVEVETYAEAVTRNYLIFFKETDYIDRFAYQLTNAVEYTIRELPIELSEMGNKLNDIYKKLKYVDFPQRIIQVVKDRIQESVQHIRSEIIHLNVQAELIEEEIDDLQKEYDLMDEFLQKIVGRTNLETQSITLEVKVADDFERAIRKAPNGATLCLEEGTFTLREPLEIHHSIGIVGVEGKTQLELCDSLIVKGNNSFYMKGVSVLLDSEQSGIEINGYYTKIENSTFTTNADAKGSPFLSFVGDVKGIVEKCEFSNAETAIHLTTKNELLIESSHFDSNDRGILAMGESNPYVLNNRFTNHLHSAIETDDHSIGVYEGNHFENGEVGLNVLNSTSPKIIGNQFISNHFGISVYEHAKPTIEKNVMKENKVGLKAQGQSEIDFVENEVFQHSTFGIHLVNNSTANMRANLIKRNEGDALVVNNLAKVIAHNNEFIENTGHGVVLSDQTDGKFEQNVFEANESQGILIQSNATFIGENNSFSENGEAGILAEDDSKVKLLNNTIKKNRIGMLISGKVVLVSHHNEYLENDVHGLSISGSNKGIIENNRFAHNGQLPIYLAKPQAILFAKNQFIVTKWYSKMKGSYLLAKIRIAASNQQLKKEIE</sequence>
<dbReference type="PANTHER" id="PTHR22990">
    <property type="entry name" value="F-BOX ONLY PROTEIN"/>
    <property type="match status" value="1"/>
</dbReference>
<feature type="coiled-coil region" evidence="4">
    <location>
        <begin position="631"/>
        <end position="658"/>
    </location>
</feature>
<dbReference type="InterPro" id="IPR051550">
    <property type="entry name" value="SCF-Subunits/Alg-Epimerases"/>
</dbReference>